<dbReference type="Proteomes" id="UP000198356">
    <property type="component" value="Unassembled WGS sequence"/>
</dbReference>
<feature type="transmembrane region" description="Helical" evidence="1">
    <location>
        <begin position="30"/>
        <end position="48"/>
    </location>
</feature>
<evidence type="ECO:0008006" key="4">
    <source>
        <dbReference type="Google" id="ProtNLM"/>
    </source>
</evidence>
<protein>
    <recommendedName>
        <fullName evidence="4">DUF2752 domain-containing protein</fullName>
    </recommendedName>
</protein>
<keyword evidence="1" id="KW-0812">Transmembrane</keyword>
<proteinExistence type="predicted"/>
<feature type="transmembrane region" description="Helical" evidence="1">
    <location>
        <begin position="93"/>
        <end position="112"/>
    </location>
</feature>
<dbReference type="RefSeq" id="WP_089406439.1">
    <property type="nucleotide sequence ID" value="NZ_FZOU01000001.1"/>
</dbReference>
<keyword evidence="3" id="KW-1185">Reference proteome</keyword>
<keyword evidence="1" id="KW-1133">Transmembrane helix</keyword>
<organism evidence="2 3">
    <name type="scientific">Granulicella rosea</name>
    <dbReference type="NCBI Taxonomy" id="474952"/>
    <lineage>
        <taxon>Bacteria</taxon>
        <taxon>Pseudomonadati</taxon>
        <taxon>Acidobacteriota</taxon>
        <taxon>Terriglobia</taxon>
        <taxon>Terriglobales</taxon>
        <taxon>Acidobacteriaceae</taxon>
        <taxon>Granulicella</taxon>
    </lineage>
</organism>
<gene>
    <name evidence="2" type="ORF">SAMN05421770_10195</name>
</gene>
<accession>A0A239CTT6</accession>
<dbReference type="InterPro" id="IPR021215">
    <property type="entry name" value="DUF2752"/>
</dbReference>
<evidence type="ECO:0000256" key="1">
    <source>
        <dbReference type="SAM" id="Phobius"/>
    </source>
</evidence>
<name>A0A239CTT6_9BACT</name>
<reference evidence="2 3" key="1">
    <citation type="submission" date="2017-06" db="EMBL/GenBank/DDBJ databases">
        <authorList>
            <person name="Kim H.J."/>
            <person name="Triplett B.A."/>
        </authorList>
    </citation>
    <scope>NUCLEOTIDE SEQUENCE [LARGE SCALE GENOMIC DNA]</scope>
    <source>
        <strain evidence="2 3">DSM 18704</strain>
    </source>
</reference>
<evidence type="ECO:0000313" key="3">
    <source>
        <dbReference type="Proteomes" id="UP000198356"/>
    </source>
</evidence>
<evidence type="ECO:0000313" key="2">
    <source>
        <dbReference type="EMBL" id="SNS23262.1"/>
    </source>
</evidence>
<keyword evidence="1" id="KW-0472">Membrane</keyword>
<dbReference type="AlphaFoldDB" id="A0A239CTT6"/>
<dbReference type="OrthoDB" id="9815897at2"/>
<sequence>MAGACLAAGLLLRFPPTRYGFYPRCPIHAAFGILCPGCGGTRAVAALLRGHLAEALHWNALIVLLAPFALAFAALCLRRALLSERFAWPQPPAALLHVVVILTAAFTIARNLR</sequence>
<dbReference type="EMBL" id="FZOU01000001">
    <property type="protein sequence ID" value="SNS23262.1"/>
    <property type="molecule type" value="Genomic_DNA"/>
</dbReference>
<dbReference type="Pfam" id="PF10825">
    <property type="entry name" value="DUF2752"/>
    <property type="match status" value="1"/>
</dbReference>
<feature type="transmembrane region" description="Helical" evidence="1">
    <location>
        <begin position="60"/>
        <end position="81"/>
    </location>
</feature>